<dbReference type="Proteomes" id="UP000499080">
    <property type="component" value="Unassembled WGS sequence"/>
</dbReference>
<organism evidence="1 2">
    <name type="scientific">Araneus ventricosus</name>
    <name type="common">Orbweaver spider</name>
    <name type="synonym">Epeira ventricosa</name>
    <dbReference type="NCBI Taxonomy" id="182803"/>
    <lineage>
        <taxon>Eukaryota</taxon>
        <taxon>Metazoa</taxon>
        <taxon>Ecdysozoa</taxon>
        <taxon>Arthropoda</taxon>
        <taxon>Chelicerata</taxon>
        <taxon>Arachnida</taxon>
        <taxon>Araneae</taxon>
        <taxon>Araneomorphae</taxon>
        <taxon>Entelegynae</taxon>
        <taxon>Araneoidea</taxon>
        <taxon>Araneidae</taxon>
        <taxon>Araneus</taxon>
    </lineage>
</organism>
<keyword evidence="2" id="KW-1185">Reference proteome</keyword>
<protein>
    <submittedName>
        <fullName evidence="1">Uncharacterized protein</fullName>
    </submittedName>
</protein>
<sequence length="105" mass="12271">MNTVINANSSKAAWDQITEVFKPTTRVKVVDIRRRENPLSSFRCKGFGDRRKNRQLCHNEEIQLHQLSEVEFKSEILHFRIGENFKNSQKVLSSKGKNFSSYLDI</sequence>
<gene>
    <name evidence="1" type="ORF">AVEN_67826_1</name>
</gene>
<proteinExistence type="predicted"/>
<comment type="caution">
    <text evidence="1">The sequence shown here is derived from an EMBL/GenBank/DDBJ whole genome shotgun (WGS) entry which is preliminary data.</text>
</comment>
<accession>A0A4Y2UD22</accession>
<dbReference type="AlphaFoldDB" id="A0A4Y2UD22"/>
<name>A0A4Y2UD22_ARAVE</name>
<evidence type="ECO:0000313" key="1">
    <source>
        <dbReference type="EMBL" id="GBO10413.1"/>
    </source>
</evidence>
<dbReference type="EMBL" id="BGPR01035531">
    <property type="protein sequence ID" value="GBO10413.1"/>
    <property type="molecule type" value="Genomic_DNA"/>
</dbReference>
<evidence type="ECO:0000313" key="2">
    <source>
        <dbReference type="Proteomes" id="UP000499080"/>
    </source>
</evidence>
<reference evidence="1 2" key="1">
    <citation type="journal article" date="2019" name="Sci. Rep.">
        <title>Orb-weaving spider Araneus ventricosus genome elucidates the spidroin gene catalogue.</title>
        <authorList>
            <person name="Kono N."/>
            <person name="Nakamura H."/>
            <person name="Ohtoshi R."/>
            <person name="Moran D.A.P."/>
            <person name="Shinohara A."/>
            <person name="Yoshida Y."/>
            <person name="Fujiwara M."/>
            <person name="Mori M."/>
            <person name="Tomita M."/>
            <person name="Arakawa K."/>
        </authorList>
    </citation>
    <scope>NUCLEOTIDE SEQUENCE [LARGE SCALE GENOMIC DNA]</scope>
</reference>